<keyword evidence="9" id="KW-1185">Reference proteome</keyword>
<dbReference type="Gene3D" id="6.10.250.660">
    <property type="match status" value="1"/>
</dbReference>
<evidence type="ECO:0000256" key="1">
    <source>
        <dbReference type="ARBA" id="ARBA00004496"/>
    </source>
</evidence>
<dbReference type="PANTHER" id="PTHR35794">
    <property type="entry name" value="CELL DIVISION PROTEIN DIVIVA"/>
    <property type="match status" value="1"/>
</dbReference>
<dbReference type="InterPro" id="IPR019933">
    <property type="entry name" value="DivIVA_domain"/>
</dbReference>
<dbReference type="EMBL" id="JBJIAA010000011">
    <property type="protein sequence ID" value="MFL0251591.1"/>
    <property type="molecule type" value="Genomic_DNA"/>
</dbReference>
<protein>
    <submittedName>
        <fullName evidence="8">DivIVA domain-containing protein</fullName>
    </submittedName>
</protein>
<evidence type="ECO:0000313" key="9">
    <source>
        <dbReference type="Proteomes" id="UP001623592"/>
    </source>
</evidence>
<accession>A0ABW8THE2</accession>
<keyword evidence="3" id="KW-0963">Cytoplasm</keyword>
<dbReference type="SUPFAM" id="SSF46984">
    <property type="entry name" value="Smac/diablo"/>
    <property type="match status" value="1"/>
</dbReference>
<evidence type="ECO:0000256" key="5">
    <source>
        <dbReference type="ARBA" id="ARBA00023054"/>
    </source>
</evidence>
<reference evidence="8 9" key="1">
    <citation type="submission" date="2024-11" db="EMBL/GenBank/DDBJ databases">
        <authorList>
            <person name="Heng Y.C."/>
            <person name="Lim A.C.H."/>
            <person name="Lee J.K.Y."/>
            <person name="Kittelmann S."/>
        </authorList>
    </citation>
    <scope>NUCLEOTIDE SEQUENCE [LARGE SCALE GENOMIC DNA]</scope>
    <source>
        <strain evidence="8 9">WILCCON 0114</strain>
    </source>
</reference>
<proteinExistence type="inferred from homology"/>
<keyword evidence="4" id="KW-0132">Cell division</keyword>
<comment type="subcellular location">
    <subcellularLocation>
        <location evidence="1">Cytoplasm</location>
    </subcellularLocation>
</comment>
<evidence type="ECO:0000256" key="3">
    <source>
        <dbReference type="ARBA" id="ARBA00022490"/>
    </source>
</evidence>
<dbReference type="PANTHER" id="PTHR35794:SF2">
    <property type="entry name" value="CELL DIVISION PROTEIN DIVIVA"/>
    <property type="match status" value="1"/>
</dbReference>
<comment type="caution">
    <text evidence="8">The sequence shown here is derived from an EMBL/GenBank/DDBJ whole genome shotgun (WGS) entry which is preliminary data.</text>
</comment>
<evidence type="ECO:0000256" key="2">
    <source>
        <dbReference type="ARBA" id="ARBA00009008"/>
    </source>
</evidence>
<sequence>MSSSRLTAMDITSKEFRRTLRGFDPDEVDEFLNQIADSYEEMYKENSNLKEKNVILKEKLEHYAHIEETIQNTLVLAQNAAEQAKQSAKKEAELMIRNANDSAQKIIDKANEDVVKINDDYDKIKQEFVKFRSKYRTFINAQMDMFNSLENEFDKNYSIATLKDEETINAKEIQNDNKEQVIKEEAKALNESEESFTNDLNEIKSFFVK</sequence>
<dbReference type="NCBIfam" id="TIGR03544">
    <property type="entry name" value="DivI1A_domain"/>
    <property type="match status" value="1"/>
</dbReference>
<name>A0ABW8THE2_9CLOT</name>
<comment type="similarity">
    <text evidence="2">Belongs to the DivIVA family.</text>
</comment>
<dbReference type="Proteomes" id="UP001623592">
    <property type="component" value="Unassembled WGS sequence"/>
</dbReference>
<dbReference type="Pfam" id="PF05103">
    <property type="entry name" value="DivIVA"/>
    <property type="match status" value="1"/>
</dbReference>
<organism evidence="8 9">
    <name type="scientific">Clostridium neuense</name>
    <dbReference type="NCBI Taxonomy" id="1728934"/>
    <lineage>
        <taxon>Bacteria</taxon>
        <taxon>Bacillati</taxon>
        <taxon>Bacillota</taxon>
        <taxon>Clostridia</taxon>
        <taxon>Eubacteriales</taxon>
        <taxon>Clostridiaceae</taxon>
        <taxon>Clostridium</taxon>
    </lineage>
</organism>
<evidence type="ECO:0000313" key="8">
    <source>
        <dbReference type="EMBL" id="MFL0251591.1"/>
    </source>
</evidence>
<keyword evidence="6" id="KW-0131">Cell cycle</keyword>
<dbReference type="InterPro" id="IPR009062">
    <property type="entry name" value="Smac/DIABLO-like_sf"/>
</dbReference>
<evidence type="ECO:0000256" key="4">
    <source>
        <dbReference type="ARBA" id="ARBA00022618"/>
    </source>
</evidence>
<gene>
    <name evidence="8" type="ORF">ACJDT4_14305</name>
</gene>
<feature type="coiled-coil region" evidence="7">
    <location>
        <begin position="32"/>
        <end position="127"/>
    </location>
</feature>
<keyword evidence="5 7" id="KW-0175">Coiled coil</keyword>
<evidence type="ECO:0000256" key="7">
    <source>
        <dbReference type="SAM" id="Coils"/>
    </source>
</evidence>
<dbReference type="InterPro" id="IPR007793">
    <property type="entry name" value="DivIVA_fam"/>
</dbReference>
<evidence type="ECO:0000256" key="6">
    <source>
        <dbReference type="ARBA" id="ARBA00023306"/>
    </source>
</evidence>
<dbReference type="RefSeq" id="WP_406788243.1">
    <property type="nucleotide sequence ID" value="NZ_JBJIAA010000011.1"/>
</dbReference>